<name>A0A5D4JDU9_9ACTN</name>
<feature type="region of interest" description="Disordered" evidence="1">
    <location>
        <begin position="61"/>
        <end position="149"/>
    </location>
</feature>
<evidence type="ECO:0000313" key="3">
    <source>
        <dbReference type="Proteomes" id="UP000323242"/>
    </source>
</evidence>
<reference evidence="2 3" key="1">
    <citation type="submission" date="2019-08" db="EMBL/GenBank/DDBJ databases">
        <title>Draft genome for granaticin producer strain Streptomyces parvus C05.</title>
        <authorList>
            <person name="Gonzalez-Pimentel J.L."/>
        </authorList>
    </citation>
    <scope>NUCLEOTIDE SEQUENCE [LARGE SCALE GENOMIC DNA]</scope>
    <source>
        <strain evidence="2 3">C05</strain>
    </source>
</reference>
<evidence type="ECO:0000256" key="1">
    <source>
        <dbReference type="SAM" id="MobiDB-lite"/>
    </source>
</evidence>
<protein>
    <submittedName>
        <fullName evidence="2">Uncharacterized protein</fullName>
    </submittedName>
</protein>
<gene>
    <name evidence="2" type="ORF">FY004_15590</name>
</gene>
<proteinExistence type="predicted"/>
<sequence>MIVVIRSAFRGPHPVPWPRVALYVALIALIHVLGCSHGPAAGAVAVRADTPLPASVAAVAPPAADAPHATAPEAARPDGPRSVECADGELSVQGPRCVGVTEPGPTAMTPRSDLAVSTGGPTRAGPPGAGDTGPSLIHRSPSVLSVWRT</sequence>
<evidence type="ECO:0000313" key="2">
    <source>
        <dbReference type="EMBL" id="TYR63651.1"/>
    </source>
</evidence>
<dbReference type="EMBL" id="VSZQ01000074">
    <property type="protein sequence ID" value="TYR63651.1"/>
    <property type="molecule type" value="Genomic_DNA"/>
</dbReference>
<dbReference type="RefSeq" id="WP_148902882.1">
    <property type="nucleotide sequence ID" value="NZ_VSZQ01000074.1"/>
</dbReference>
<dbReference type="Proteomes" id="UP000323242">
    <property type="component" value="Unassembled WGS sequence"/>
</dbReference>
<accession>A0A5D4JDU9</accession>
<organism evidence="2 3">
    <name type="scientific">Streptomyces parvus</name>
    <dbReference type="NCBI Taxonomy" id="66428"/>
    <lineage>
        <taxon>Bacteria</taxon>
        <taxon>Bacillati</taxon>
        <taxon>Actinomycetota</taxon>
        <taxon>Actinomycetes</taxon>
        <taxon>Kitasatosporales</taxon>
        <taxon>Streptomycetaceae</taxon>
        <taxon>Streptomyces</taxon>
    </lineage>
</organism>
<comment type="caution">
    <text evidence="2">The sequence shown here is derived from an EMBL/GenBank/DDBJ whole genome shotgun (WGS) entry which is preliminary data.</text>
</comment>
<keyword evidence="3" id="KW-1185">Reference proteome</keyword>
<feature type="compositionally biased region" description="Low complexity" evidence="1">
    <location>
        <begin position="61"/>
        <end position="74"/>
    </location>
</feature>
<dbReference type="AlphaFoldDB" id="A0A5D4JDU9"/>